<protein>
    <submittedName>
        <fullName evidence="2">Uncharacterized protein</fullName>
    </submittedName>
</protein>
<keyword evidence="1" id="KW-0812">Transmembrane</keyword>
<organism evidence="2 3">
    <name type="scientific">Vibrio nigripulchritudo SOn1</name>
    <dbReference type="NCBI Taxonomy" id="1238450"/>
    <lineage>
        <taxon>Bacteria</taxon>
        <taxon>Pseudomonadati</taxon>
        <taxon>Pseudomonadota</taxon>
        <taxon>Gammaproteobacteria</taxon>
        <taxon>Vibrionales</taxon>
        <taxon>Vibrionaceae</taxon>
        <taxon>Vibrio</taxon>
    </lineage>
</organism>
<dbReference type="AlphaFoldDB" id="A0AAV2VKS2"/>
<reference evidence="2 3" key="1">
    <citation type="journal article" date="2013" name="ISME J.">
        <title>Comparative genomics of pathogenic lineages of Vibrio nigripulchritudo identifies virulence-associated traits.</title>
        <authorList>
            <person name="Goudenege D."/>
            <person name="Labreuche Y."/>
            <person name="Krin E."/>
            <person name="Ansquer D."/>
            <person name="Mangenot S."/>
            <person name="Calteau A."/>
            <person name="Medigue C."/>
            <person name="Mazel D."/>
            <person name="Polz M.F."/>
            <person name="Le Roux F."/>
        </authorList>
    </citation>
    <scope>NUCLEOTIDE SEQUENCE [LARGE SCALE GENOMIC DNA]</scope>
    <source>
        <strain evidence="2 3">SOn1</strain>
    </source>
</reference>
<sequence>MLFLSLLLYLVAWFVLLNRRMSCLTDQILWSEIVAVLLIFVSTSFALGPLLDALQCYVGVFNKIPIWIDFVILIVFALSIIIPITLRGQRFS</sequence>
<accession>A0AAV2VKS2</accession>
<keyword evidence="1" id="KW-1133">Transmembrane helix</keyword>
<name>A0AAV2VKS2_9VIBR</name>
<feature type="transmembrane region" description="Helical" evidence="1">
    <location>
        <begin position="35"/>
        <end position="54"/>
    </location>
</feature>
<dbReference type="EMBL" id="CAOF01000045">
    <property type="protein sequence ID" value="CCO45156.1"/>
    <property type="molecule type" value="Genomic_DNA"/>
</dbReference>
<feature type="transmembrane region" description="Helical" evidence="1">
    <location>
        <begin position="66"/>
        <end position="86"/>
    </location>
</feature>
<comment type="caution">
    <text evidence="2">The sequence shown here is derived from an EMBL/GenBank/DDBJ whole genome shotgun (WGS) entry which is preliminary data.</text>
</comment>
<evidence type="ECO:0000256" key="1">
    <source>
        <dbReference type="SAM" id="Phobius"/>
    </source>
</evidence>
<proteinExistence type="predicted"/>
<gene>
    <name evidence="2" type="ORF">VIBNISOn1_1390035</name>
</gene>
<dbReference type="Proteomes" id="UP000018211">
    <property type="component" value="Unassembled WGS sequence"/>
</dbReference>
<evidence type="ECO:0000313" key="2">
    <source>
        <dbReference type="EMBL" id="CCO45156.1"/>
    </source>
</evidence>
<keyword evidence="1" id="KW-0472">Membrane</keyword>
<evidence type="ECO:0000313" key="3">
    <source>
        <dbReference type="Proteomes" id="UP000018211"/>
    </source>
</evidence>